<evidence type="ECO:0000313" key="1">
    <source>
        <dbReference type="EMBL" id="CAG8806719.1"/>
    </source>
</evidence>
<dbReference type="OrthoDB" id="2442841at2759"/>
<keyword evidence="2" id="KW-1185">Reference proteome</keyword>
<sequence length="62" mass="7257">HEEPFAFLAENDSFLLPVSKGQDRHYLNPVHILQYVDRLKLLAYDAHYPSISPEIHQYLCCT</sequence>
<proteinExistence type="predicted"/>
<feature type="non-terminal residue" evidence="1">
    <location>
        <position position="1"/>
    </location>
</feature>
<organism evidence="1 2">
    <name type="scientific">Racocetra fulgida</name>
    <dbReference type="NCBI Taxonomy" id="60492"/>
    <lineage>
        <taxon>Eukaryota</taxon>
        <taxon>Fungi</taxon>
        <taxon>Fungi incertae sedis</taxon>
        <taxon>Mucoromycota</taxon>
        <taxon>Glomeromycotina</taxon>
        <taxon>Glomeromycetes</taxon>
        <taxon>Diversisporales</taxon>
        <taxon>Gigasporaceae</taxon>
        <taxon>Racocetra</taxon>
    </lineage>
</organism>
<feature type="non-terminal residue" evidence="1">
    <location>
        <position position="62"/>
    </location>
</feature>
<reference evidence="1" key="1">
    <citation type="submission" date="2021-06" db="EMBL/GenBank/DDBJ databases">
        <authorList>
            <person name="Kallberg Y."/>
            <person name="Tangrot J."/>
            <person name="Rosling A."/>
        </authorList>
    </citation>
    <scope>NUCLEOTIDE SEQUENCE</scope>
    <source>
        <strain evidence="1">IN212</strain>
    </source>
</reference>
<dbReference type="Proteomes" id="UP000789396">
    <property type="component" value="Unassembled WGS sequence"/>
</dbReference>
<dbReference type="EMBL" id="CAJVPZ010079090">
    <property type="protein sequence ID" value="CAG8806719.1"/>
    <property type="molecule type" value="Genomic_DNA"/>
</dbReference>
<dbReference type="AlphaFoldDB" id="A0A9N9PC67"/>
<gene>
    <name evidence="1" type="ORF">RFULGI_LOCUS18307</name>
</gene>
<protein>
    <submittedName>
        <fullName evidence="1">18269_t:CDS:1</fullName>
    </submittedName>
</protein>
<evidence type="ECO:0000313" key="2">
    <source>
        <dbReference type="Proteomes" id="UP000789396"/>
    </source>
</evidence>
<accession>A0A9N9PC67</accession>
<name>A0A9N9PC67_9GLOM</name>
<comment type="caution">
    <text evidence="1">The sequence shown here is derived from an EMBL/GenBank/DDBJ whole genome shotgun (WGS) entry which is preliminary data.</text>
</comment>